<dbReference type="PaxDb" id="8022-A0A060WP80"/>
<keyword evidence="4" id="KW-0966">Cell projection</keyword>
<keyword evidence="3" id="KW-0206">Cytoskeleton</keyword>
<organism evidence="9 10">
    <name type="scientific">Oncorhynchus mykiss</name>
    <name type="common">Rainbow trout</name>
    <name type="synonym">Salmo gairdneri</name>
    <dbReference type="NCBI Taxonomy" id="8022"/>
    <lineage>
        <taxon>Eukaryota</taxon>
        <taxon>Metazoa</taxon>
        <taxon>Chordata</taxon>
        <taxon>Craniata</taxon>
        <taxon>Vertebrata</taxon>
        <taxon>Euteleostomi</taxon>
        <taxon>Actinopterygii</taxon>
        <taxon>Neopterygii</taxon>
        <taxon>Teleostei</taxon>
        <taxon>Protacanthopterygii</taxon>
        <taxon>Salmoniformes</taxon>
        <taxon>Salmonidae</taxon>
        <taxon>Salmoninae</taxon>
        <taxon>Oncorhynchus</taxon>
    </lineage>
</organism>
<dbReference type="Pfam" id="PF14738">
    <property type="entry name" value="CFAP91"/>
    <property type="match status" value="1"/>
</dbReference>
<reference evidence="9" key="1">
    <citation type="journal article" date="2014" name="Nat. Commun.">
        <title>The rainbow trout genome provides novel insights into evolution after whole-genome duplication in vertebrates.</title>
        <authorList>
            <person name="Berthelot C."/>
            <person name="Brunet F."/>
            <person name="Chalopin D."/>
            <person name="Juanchich A."/>
            <person name="Bernard M."/>
            <person name="Noel B."/>
            <person name="Bento P."/>
            <person name="Da Silva C."/>
            <person name="Labadie K."/>
            <person name="Alberti A."/>
            <person name="Aury J.M."/>
            <person name="Louis A."/>
            <person name="Dehais P."/>
            <person name="Bardou P."/>
            <person name="Montfort J."/>
            <person name="Klopp C."/>
            <person name="Cabau C."/>
            <person name="Gaspin C."/>
            <person name="Thorgaard G.H."/>
            <person name="Boussaha M."/>
            <person name="Quillet E."/>
            <person name="Guyomard R."/>
            <person name="Galiana D."/>
            <person name="Bobe J."/>
            <person name="Volff J.N."/>
            <person name="Genet C."/>
            <person name="Wincker P."/>
            <person name="Jaillon O."/>
            <person name="Roest Crollius H."/>
            <person name="Guiguen Y."/>
        </authorList>
    </citation>
    <scope>NUCLEOTIDE SEQUENCE [LARGE SCALE GENOMIC DNA]</scope>
</reference>
<comment type="subcellular location">
    <subcellularLocation>
        <location evidence="1">Cytoplasm</location>
        <location evidence="1">Cytoskeleton</location>
        <location evidence="1">Cilium axoneme</location>
    </subcellularLocation>
</comment>
<dbReference type="STRING" id="8022.A0A060WP80"/>
<dbReference type="AlphaFoldDB" id="A0A060WP80"/>
<comment type="similarity">
    <text evidence="5">Belongs to the CFAP91 family.</text>
</comment>
<dbReference type="Proteomes" id="UP000193380">
    <property type="component" value="Unassembled WGS sequence"/>
</dbReference>
<dbReference type="PANTHER" id="PTHR22455:SF10">
    <property type="entry name" value="CILIA- AND FLAGELLA-ASSOCIATED PROTEIN 91"/>
    <property type="match status" value="1"/>
</dbReference>
<feature type="compositionally biased region" description="Pro residues" evidence="7">
    <location>
        <begin position="465"/>
        <end position="479"/>
    </location>
</feature>
<feature type="region of interest" description="Disordered" evidence="7">
    <location>
        <begin position="446"/>
        <end position="484"/>
    </location>
</feature>
<dbReference type="EMBL" id="FR904644">
    <property type="protein sequence ID" value="CDQ68832.1"/>
    <property type="molecule type" value="Genomic_DNA"/>
</dbReference>
<evidence type="ECO:0000256" key="6">
    <source>
        <dbReference type="ARBA" id="ARBA00029555"/>
    </source>
</evidence>
<name>A0A060WP80_ONCMY</name>
<dbReference type="GO" id="GO:0005930">
    <property type="term" value="C:axoneme"/>
    <property type="evidence" value="ECO:0007669"/>
    <property type="project" value="UniProtKB-SubCell"/>
</dbReference>
<protein>
    <recommendedName>
        <fullName evidence="6">Cilia- and flagella-associated protein 91</fullName>
    </recommendedName>
</protein>
<dbReference type="InterPro" id="IPR032840">
    <property type="entry name" value="CFAP91_dom"/>
</dbReference>
<gene>
    <name evidence="9" type="ORF">GSONMT00042079001</name>
</gene>
<evidence type="ECO:0000313" key="10">
    <source>
        <dbReference type="Proteomes" id="UP000193380"/>
    </source>
</evidence>
<feature type="domain" description="CFAP91" evidence="8">
    <location>
        <begin position="1"/>
        <end position="104"/>
    </location>
</feature>
<dbReference type="InterPro" id="IPR026720">
    <property type="entry name" value="CFAP91"/>
</dbReference>
<dbReference type="PANTHER" id="PTHR22455">
    <property type="entry name" value="CILIA- AND FLAGELLA-ASSOCIATED PROTEIN 91"/>
    <property type="match status" value="1"/>
</dbReference>
<evidence type="ECO:0000256" key="2">
    <source>
        <dbReference type="ARBA" id="ARBA00022490"/>
    </source>
</evidence>
<accession>A0A060WP80</accession>
<evidence type="ECO:0000313" key="9">
    <source>
        <dbReference type="EMBL" id="CDQ68832.1"/>
    </source>
</evidence>
<evidence type="ECO:0000256" key="4">
    <source>
        <dbReference type="ARBA" id="ARBA00023273"/>
    </source>
</evidence>
<evidence type="ECO:0000259" key="8">
    <source>
        <dbReference type="Pfam" id="PF14738"/>
    </source>
</evidence>
<evidence type="ECO:0000256" key="5">
    <source>
        <dbReference type="ARBA" id="ARBA00029468"/>
    </source>
</evidence>
<reference evidence="9" key="2">
    <citation type="submission" date="2014-03" db="EMBL/GenBank/DDBJ databases">
        <authorList>
            <person name="Genoscope - CEA"/>
        </authorList>
    </citation>
    <scope>NUCLEOTIDE SEQUENCE</scope>
</reference>
<evidence type="ECO:0000256" key="7">
    <source>
        <dbReference type="SAM" id="MobiDB-lite"/>
    </source>
</evidence>
<keyword evidence="2" id="KW-0963">Cytoplasm</keyword>
<proteinExistence type="inferred from homology"/>
<evidence type="ECO:0000256" key="3">
    <source>
        <dbReference type="ARBA" id="ARBA00023212"/>
    </source>
</evidence>
<sequence>MIERTRVKRAWEATLPPMDDLSQLDKRKRMMDEMERKEWAFREDEIQKLQEARLALLMGLLRQREEVQQEATVDRLDLKYSQHQRDEKSKLSKIRNDYIISMRKLTAKRKNVEGKLKRRDIIKDYSNYSSQTYAPLSRIGLFPDRHSQRNMVKSRYLDTYEGLMTEPCIKAPVPKALKEEKTRVEQKKTLRFLFKTEKSVPRPQTPVVDEPPEGDEERELAVIYLQKLLRGRSIQNQMFEGKEKRLELIQELRTTHALQREEQELQRADTQLTLALQRQREQHTHKASLVEGYQAAVAGAELVDMLDFLSKELIRLQEERRIHAFTLLAERDRRLREAEESGRRQMEERRRREEDEIFKQVMRVHQETVDLYLEDIILGTLDQTADQQARQEIRRVAEEVNNIAYAMEETRSSLQSEEIVAELVYSFLIPEVQKINVRDRVRQSQRRHLQAAHQIIHGGEESSVAPPPGSPGAQRPPSPSDRASSQLLEEMLTHVEQKLEGAGRREEERRERSTTLPLHSLGSSKYCPCSVSQQLTVMDSEPLKFHISISIFVHNAT</sequence>
<evidence type="ECO:0000256" key="1">
    <source>
        <dbReference type="ARBA" id="ARBA00004430"/>
    </source>
</evidence>